<evidence type="ECO:0000313" key="2">
    <source>
        <dbReference type="EMBL" id="KAK0491485.1"/>
    </source>
</evidence>
<feature type="compositionally biased region" description="Basic and acidic residues" evidence="1">
    <location>
        <begin position="77"/>
        <end position="89"/>
    </location>
</feature>
<feature type="region of interest" description="Disordered" evidence="1">
    <location>
        <begin position="159"/>
        <end position="208"/>
    </location>
</feature>
<dbReference type="Proteomes" id="UP001175227">
    <property type="component" value="Unassembled WGS sequence"/>
</dbReference>
<dbReference type="EMBL" id="JAUEPR010000001">
    <property type="protein sequence ID" value="KAK0491485.1"/>
    <property type="molecule type" value="Genomic_DNA"/>
</dbReference>
<gene>
    <name evidence="2" type="ORF">IW261DRAFT_1413784</name>
</gene>
<accession>A0AA39PVT0</accession>
<proteinExistence type="predicted"/>
<dbReference type="AlphaFoldDB" id="A0AA39PVT0"/>
<keyword evidence="3" id="KW-1185">Reference proteome</keyword>
<organism evidence="2 3">
    <name type="scientific">Armillaria novae-zelandiae</name>
    <dbReference type="NCBI Taxonomy" id="153914"/>
    <lineage>
        <taxon>Eukaryota</taxon>
        <taxon>Fungi</taxon>
        <taxon>Dikarya</taxon>
        <taxon>Basidiomycota</taxon>
        <taxon>Agaricomycotina</taxon>
        <taxon>Agaricomycetes</taxon>
        <taxon>Agaricomycetidae</taxon>
        <taxon>Agaricales</taxon>
        <taxon>Marasmiineae</taxon>
        <taxon>Physalacriaceae</taxon>
        <taxon>Armillaria</taxon>
    </lineage>
</organism>
<name>A0AA39PVT0_9AGAR</name>
<feature type="compositionally biased region" description="Basic and acidic residues" evidence="1">
    <location>
        <begin position="199"/>
        <end position="208"/>
    </location>
</feature>
<feature type="region of interest" description="Disordered" evidence="1">
    <location>
        <begin position="69"/>
        <end position="89"/>
    </location>
</feature>
<protein>
    <submittedName>
        <fullName evidence="2">Uncharacterized protein</fullName>
    </submittedName>
</protein>
<evidence type="ECO:0000313" key="3">
    <source>
        <dbReference type="Proteomes" id="UP001175227"/>
    </source>
</evidence>
<reference evidence="2" key="1">
    <citation type="submission" date="2023-06" db="EMBL/GenBank/DDBJ databases">
        <authorList>
            <consortium name="Lawrence Berkeley National Laboratory"/>
            <person name="Ahrendt S."/>
            <person name="Sahu N."/>
            <person name="Indic B."/>
            <person name="Wong-Bajracharya J."/>
            <person name="Merenyi Z."/>
            <person name="Ke H.-M."/>
            <person name="Monk M."/>
            <person name="Kocsube S."/>
            <person name="Drula E."/>
            <person name="Lipzen A."/>
            <person name="Balint B."/>
            <person name="Henrissat B."/>
            <person name="Andreopoulos B."/>
            <person name="Martin F.M."/>
            <person name="Harder C.B."/>
            <person name="Rigling D."/>
            <person name="Ford K.L."/>
            <person name="Foster G.D."/>
            <person name="Pangilinan J."/>
            <person name="Papanicolaou A."/>
            <person name="Barry K."/>
            <person name="LaButti K."/>
            <person name="Viragh M."/>
            <person name="Koriabine M."/>
            <person name="Yan M."/>
            <person name="Riley R."/>
            <person name="Champramary S."/>
            <person name="Plett K.L."/>
            <person name="Tsai I.J."/>
            <person name="Slot J."/>
            <person name="Sipos G."/>
            <person name="Plett J."/>
            <person name="Nagy L.G."/>
            <person name="Grigoriev I.V."/>
        </authorList>
    </citation>
    <scope>NUCLEOTIDE SEQUENCE</scope>
    <source>
        <strain evidence="2">ICMP 16352</strain>
    </source>
</reference>
<sequence>MITYWNGDIPGRKGSVALVSLMGVLGILRVNTQSHRPSPISLSPTPAPGTKFNKLQFILSLYAESSLDLGTPSVRPTPRDRDGNTDKDYSRIATSRPVSLMRKRNRPRAPPAVLVPPKHANTITTLKHRLCHEGSLALSPFVPSPNLFSACRSGMYHNDVGHSSRSRSPCRALTRGQFGDTASGGKSRGGGSMVAAPKGRVERYRVVE</sequence>
<comment type="caution">
    <text evidence="2">The sequence shown here is derived from an EMBL/GenBank/DDBJ whole genome shotgun (WGS) entry which is preliminary data.</text>
</comment>
<evidence type="ECO:0000256" key="1">
    <source>
        <dbReference type="SAM" id="MobiDB-lite"/>
    </source>
</evidence>